<dbReference type="RefSeq" id="WP_005467435.1">
    <property type="nucleotide sequence ID" value="NZ_KB291032.1"/>
</dbReference>
<protein>
    <submittedName>
        <fullName evidence="2">Type I restriction enzyme HsdR protein</fullName>
    </submittedName>
</protein>
<dbReference type="HOGENOM" id="CLU_115841_0_0_10"/>
<reference evidence="2 3" key="1">
    <citation type="submission" date="2012-05" db="EMBL/GenBank/DDBJ databases">
        <authorList>
            <person name="Weinstock G."/>
            <person name="Sodergren E."/>
            <person name="Lobos E.A."/>
            <person name="Fulton L."/>
            <person name="Fulton R."/>
            <person name="Courtney L."/>
            <person name="Fronick C."/>
            <person name="O'Laughlin M."/>
            <person name="Godfrey J."/>
            <person name="Wilson R.M."/>
            <person name="Miner T."/>
            <person name="Farmer C."/>
            <person name="Delehaunty K."/>
            <person name="Cordes M."/>
            <person name="Minx P."/>
            <person name="Tomlinson C."/>
            <person name="Chen J."/>
            <person name="Wollam A."/>
            <person name="Pepin K.H."/>
            <person name="Bhonagiri V."/>
            <person name="Zhang X."/>
            <person name="Suruliraj S."/>
            <person name="Warren W."/>
            <person name="Mitreva M."/>
            <person name="Mardis E.R."/>
            <person name="Wilson R.K."/>
        </authorList>
    </citation>
    <scope>NUCLEOTIDE SEQUENCE [LARGE SCALE GENOMIC DNA]</scope>
    <source>
        <strain evidence="2 3">F0037</strain>
    </source>
</reference>
<dbReference type="STRING" id="1127696.HMPREF9134_01356"/>
<evidence type="ECO:0000259" key="1">
    <source>
        <dbReference type="Pfam" id="PF13588"/>
    </source>
</evidence>
<gene>
    <name evidence="2" type="ORF">HMPREF9134_01356</name>
</gene>
<organism evidence="2 3">
    <name type="scientific">Porphyromonas catoniae F0037</name>
    <dbReference type="NCBI Taxonomy" id="1127696"/>
    <lineage>
        <taxon>Bacteria</taxon>
        <taxon>Pseudomonadati</taxon>
        <taxon>Bacteroidota</taxon>
        <taxon>Bacteroidia</taxon>
        <taxon>Bacteroidales</taxon>
        <taxon>Porphyromonadaceae</taxon>
        <taxon>Porphyromonas</taxon>
    </lineage>
</organism>
<dbReference type="InterPro" id="IPR029464">
    <property type="entry name" value="HSDR_N"/>
</dbReference>
<proteinExistence type="predicted"/>
<comment type="caution">
    <text evidence="2">The sequence shown here is derived from an EMBL/GenBank/DDBJ whole genome shotgun (WGS) entry which is preliminary data.</text>
</comment>
<evidence type="ECO:0000313" key="3">
    <source>
        <dbReference type="Proteomes" id="UP000010408"/>
    </source>
</evidence>
<evidence type="ECO:0000313" key="2">
    <source>
        <dbReference type="EMBL" id="EKY00619.1"/>
    </source>
</evidence>
<dbReference type="EMBL" id="AMEQ01000037">
    <property type="protein sequence ID" value="EKY00619.1"/>
    <property type="molecule type" value="Genomic_DNA"/>
</dbReference>
<dbReference type="Pfam" id="PF13588">
    <property type="entry name" value="HSDR_N_2"/>
    <property type="match status" value="1"/>
</dbReference>
<dbReference type="eggNOG" id="COG4096">
    <property type="taxonomic scope" value="Bacteria"/>
</dbReference>
<dbReference type="AlphaFoldDB" id="L1NAR6"/>
<accession>L1NAR6</accession>
<feature type="domain" description="Type I restriction enzyme R protein N-terminal" evidence="1">
    <location>
        <begin position="35"/>
        <end position="144"/>
    </location>
</feature>
<name>L1NAR6_9PORP</name>
<sequence length="151" mass="18047">MIELNLPTYSLRLTKKYGKPYIYDDLRHRFVALTPEEWVRQHFVHYLLEHLGYPRELMMNEVSLVVGLTKKRCDSLLYSRSLTPRLLIEYKAPHVPLTEEVLQQILRYNYTLHVPYLILSNGIEHLAWHLDYEQMTSSPLDHIPHYTELVD</sequence>
<dbReference type="PATRIC" id="fig|1127696.3.peg.1224"/>
<dbReference type="Proteomes" id="UP000010408">
    <property type="component" value="Unassembled WGS sequence"/>
</dbReference>
<dbReference type="Gene3D" id="3.90.1570.30">
    <property type="match status" value="1"/>
</dbReference>